<dbReference type="InterPro" id="IPR009061">
    <property type="entry name" value="DNA-bd_dom_put_sf"/>
</dbReference>
<proteinExistence type="predicted"/>
<reference evidence="1" key="1">
    <citation type="submission" date="2022-05" db="EMBL/GenBank/DDBJ databases">
        <authorList>
            <person name="Colautti A."/>
            <person name="Iacumin L."/>
        </authorList>
    </citation>
    <scope>NUCLEOTIDE SEQUENCE</scope>
    <source>
        <strain evidence="1">DSM 30747</strain>
    </source>
</reference>
<dbReference type="InterPro" id="IPR036388">
    <property type="entry name" value="WH-like_DNA-bd_sf"/>
</dbReference>
<dbReference type="InterPro" id="IPR009057">
    <property type="entry name" value="Homeodomain-like_sf"/>
</dbReference>
<dbReference type="GO" id="GO:0003677">
    <property type="term" value="F:DNA binding"/>
    <property type="evidence" value="ECO:0007669"/>
    <property type="project" value="UniProtKB-KW"/>
</dbReference>
<dbReference type="SUPFAM" id="SSF46955">
    <property type="entry name" value="Putative DNA-binding domain"/>
    <property type="match status" value="1"/>
</dbReference>
<protein>
    <submittedName>
        <fullName evidence="1">DNA-binding protein</fullName>
    </submittedName>
</protein>
<keyword evidence="1" id="KW-0238">DNA-binding</keyword>
<dbReference type="Gene3D" id="1.10.10.10">
    <property type="entry name" value="Winged helix-like DNA-binding domain superfamily/Winged helix DNA-binding domain"/>
    <property type="match status" value="1"/>
</dbReference>
<gene>
    <name evidence="1" type="ORF">M9R61_15450</name>
</gene>
<dbReference type="SUPFAM" id="SSF46689">
    <property type="entry name" value="Homeodomain-like"/>
    <property type="match status" value="1"/>
</dbReference>
<keyword evidence="2" id="KW-1185">Reference proteome</keyword>
<dbReference type="Gene3D" id="1.10.10.60">
    <property type="entry name" value="Homeodomain-like"/>
    <property type="match status" value="1"/>
</dbReference>
<name>A0A9X3LAZ0_9BACI</name>
<dbReference type="InterPro" id="IPR001005">
    <property type="entry name" value="SANT/Myb"/>
</dbReference>
<evidence type="ECO:0000313" key="2">
    <source>
        <dbReference type="Proteomes" id="UP001152172"/>
    </source>
</evidence>
<comment type="caution">
    <text evidence="1">The sequence shown here is derived from an EMBL/GenBank/DDBJ whole genome shotgun (WGS) entry which is preliminary data.</text>
</comment>
<sequence length="203" mass="24178">MRKLWIQKEIDYLSENIGTQKISTIAKNMNRSYESVRVKITRLGLSNTKLQLGYCTAGELASILNIDRSTIRLWMREYGLPFKNKVTREVKNFYFIDPSDFWNWAELHKEKVQFLAIEEQVLLPEPAWVEEERKNERVHQLIKKRSYRNWTTQEDKKLIALRSERLTFNVIAVKMKRTPTSVRNRYKLITSSKVGNSYEERNS</sequence>
<dbReference type="Proteomes" id="UP001152172">
    <property type="component" value="Unassembled WGS sequence"/>
</dbReference>
<organism evidence="1 2">
    <name type="scientific">Psychrobacillus psychrodurans</name>
    <dbReference type="NCBI Taxonomy" id="126157"/>
    <lineage>
        <taxon>Bacteria</taxon>
        <taxon>Bacillati</taxon>
        <taxon>Bacillota</taxon>
        <taxon>Bacilli</taxon>
        <taxon>Bacillales</taxon>
        <taxon>Bacillaceae</taxon>
        <taxon>Psychrobacillus</taxon>
    </lineage>
</organism>
<dbReference type="RefSeq" id="WP_269922812.1">
    <property type="nucleotide sequence ID" value="NZ_JAMKBI010000012.1"/>
</dbReference>
<dbReference type="CDD" id="cd00167">
    <property type="entry name" value="SANT"/>
    <property type="match status" value="1"/>
</dbReference>
<evidence type="ECO:0000313" key="1">
    <source>
        <dbReference type="EMBL" id="MCZ8534698.1"/>
    </source>
</evidence>
<accession>A0A9X3LAZ0</accession>
<dbReference type="AlphaFoldDB" id="A0A9X3LAZ0"/>
<dbReference type="EMBL" id="JAMKBI010000012">
    <property type="protein sequence ID" value="MCZ8534698.1"/>
    <property type="molecule type" value="Genomic_DNA"/>
</dbReference>